<dbReference type="AlphaFoldDB" id="A0A4R8M6M4"/>
<dbReference type="Proteomes" id="UP000294824">
    <property type="component" value="Unassembled WGS sequence"/>
</dbReference>
<comment type="caution">
    <text evidence="1">The sequence shown here is derived from an EMBL/GenBank/DDBJ whole genome shotgun (WGS) entry which is preliminary data.</text>
</comment>
<reference evidence="1 2" key="1">
    <citation type="submission" date="2019-03" db="EMBL/GenBank/DDBJ databases">
        <title>Genomic Encyclopedia of Type Strains, Phase III (KMG-III): the genomes of soil and plant-associated and newly described type strains.</title>
        <authorList>
            <person name="Whitman W."/>
        </authorList>
    </citation>
    <scope>NUCLEOTIDE SEQUENCE [LARGE SCALE GENOMIC DNA]</scope>
    <source>
        <strain evidence="1 2">CECT 8301</strain>
    </source>
</reference>
<name>A0A4R8M6M4_9FLAO</name>
<evidence type="ECO:0000313" key="2">
    <source>
        <dbReference type="Proteomes" id="UP000294824"/>
    </source>
</evidence>
<dbReference type="EMBL" id="SORL01000010">
    <property type="protein sequence ID" value="TDY61023.1"/>
    <property type="molecule type" value="Genomic_DNA"/>
</dbReference>
<proteinExistence type="predicted"/>
<gene>
    <name evidence="1" type="ORF">DFQ06_3032</name>
</gene>
<keyword evidence="2" id="KW-1185">Reference proteome</keyword>
<sequence length="184" mass="21513">MFLFLGFYFNSFYAQSAHYYVLINNTKLAPWCSVDTDFKTFMLPTKLDAEKRNKIIEVFKKRLNPSEDSNIKKVDLYVGESDYLVVYEYIIKSDDCPSKTFKYIKAFKASSKEKAMEVLQKRIETAYTKDRYISHKILLETQPFLKNETNFILDASQFLRENSKKDTIKNTKKATGIGVRGKTK</sequence>
<evidence type="ECO:0000313" key="1">
    <source>
        <dbReference type="EMBL" id="TDY61023.1"/>
    </source>
</evidence>
<organism evidence="1 2">
    <name type="scientific">Algibacter lectus</name>
    <dbReference type="NCBI Taxonomy" id="221126"/>
    <lineage>
        <taxon>Bacteria</taxon>
        <taxon>Pseudomonadati</taxon>
        <taxon>Bacteroidota</taxon>
        <taxon>Flavobacteriia</taxon>
        <taxon>Flavobacteriales</taxon>
        <taxon>Flavobacteriaceae</taxon>
        <taxon>Algibacter</taxon>
    </lineage>
</organism>
<protein>
    <submittedName>
        <fullName evidence="1">Uncharacterized protein</fullName>
    </submittedName>
</protein>
<accession>A0A4R8M6M4</accession>